<evidence type="ECO:0000259" key="8">
    <source>
        <dbReference type="PROSITE" id="PS50888"/>
    </source>
</evidence>
<evidence type="ECO:0000313" key="9">
    <source>
        <dbReference type="EMBL" id="BAE06560.1"/>
    </source>
</evidence>
<dbReference type="Gene3D" id="4.10.280.10">
    <property type="entry name" value="Helix-loop-helix DNA-binding domain"/>
    <property type="match status" value="1"/>
</dbReference>
<dbReference type="OrthoDB" id="6022628at2759"/>
<dbReference type="InterPro" id="IPR036638">
    <property type="entry name" value="HLH_DNA-bd_sf"/>
</dbReference>
<dbReference type="GO" id="GO:0046983">
    <property type="term" value="F:protein dimerization activity"/>
    <property type="evidence" value="ECO:0007669"/>
    <property type="project" value="InterPro"/>
</dbReference>
<evidence type="ECO:0000256" key="3">
    <source>
        <dbReference type="ARBA" id="ARBA00023015"/>
    </source>
</evidence>
<comment type="subcellular location">
    <subcellularLocation>
        <location evidence="1">Nucleus</location>
    </subcellularLocation>
</comment>
<reference evidence="9" key="4">
    <citation type="submission" date="2005-04" db="EMBL/GenBank/DDBJ databases">
        <title>Expressed genes in Ciona intestinalis.</title>
        <authorList>
            <person name="Satou Y."/>
        </authorList>
    </citation>
    <scope>NUCLEOTIDE SEQUENCE</scope>
</reference>
<dbReference type="CDD" id="cd11405">
    <property type="entry name" value="bHLHzip_MLXIP_like"/>
    <property type="match status" value="1"/>
</dbReference>
<accession>A0A1W2VPU5</accession>
<evidence type="ECO:0000313" key="10">
    <source>
        <dbReference type="Ensembl" id="ENSCINP00000034679.1"/>
    </source>
</evidence>
<dbReference type="SMART" id="SM00353">
    <property type="entry name" value="HLH"/>
    <property type="match status" value="1"/>
</dbReference>
<dbReference type="RefSeq" id="NP_001071765.1">
    <property type="nucleotide sequence ID" value="NM_001078297.1"/>
</dbReference>
<gene>
    <name evidence="9" type="primary">Ci-Mlx</name>
    <name evidence="10" type="synonym">mlx</name>
</gene>
<keyword evidence="3" id="KW-0805">Transcription regulation</keyword>
<keyword evidence="6" id="KW-0539">Nucleus</keyword>
<dbReference type="Proteomes" id="UP000008144">
    <property type="component" value="Chromosome 11"/>
</dbReference>
<evidence type="ECO:0000256" key="1">
    <source>
        <dbReference type="ARBA" id="ARBA00004123"/>
    </source>
</evidence>
<feature type="domain" description="BHLH" evidence="8">
    <location>
        <begin position="667"/>
        <end position="721"/>
    </location>
</feature>
<dbReference type="AlphaFoldDB" id="Q4H367"/>
<dbReference type="GO" id="GO:0005634">
    <property type="term" value="C:nucleus"/>
    <property type="evidence" value="ECO:0000318"/>
    <property type="project" value="GO_Central"/>
</dbReference>
<dbReference type="OMA" id="WTSDRHN"/>
<dbReference type="GO" id="GO:0000981">
    <property type="term" value="F:DNA-binding transcription factor activity, RNA polymerase II-specific"/>
    <property type="evidence" value="ECO:0000318"/>
    <property type="project" value="GO_Central"/>
</dbReference>
<dbReference type="PROSITE" id="PS50888">
    <property type="entry name" value="BHLH"/>
    <property type="match status" value="1"/>
</dbReference>
<keyword evidence="5" id="KW-0804">Transcription</keyword>
<keyword evidence="2" id="KW-0597">Phosphoprotein</keyword>
<accession>Q4H367</accession>
<dbReference type="InterPro" id="IPR011598">
    <property type="entry name" value="bHLH_dom"/>
</dbReference>
<reference evidence="9" key="3">
    <citation type="journal article" date="2004" name="Development">
        <title>Gene expression profiles of transcription factors and signaling molecules in the ascidian embryo: towards a comprehensive understanding of gene networks.</title>
        <authorList>
            <person name="Imai K.S."/>
            <person name="Hino K."/>
            <person name="Yagi K."/>
            <person name="Satoh N."/>
            <person name="Satou Y."/>
        </authorList>
    </citation>
    <scope>NUCLEOTIDE SEQUENCE</scope>
</reference>
<sequence>MECSAEKMFPTTSLITSSVTQSTNSEQDIYKSPKKGDVIHSGHFMVSSVADDGDEHEEINHDRDSPVHHEQAIMIRGHGYDFSNVNKETKNIYQFGPSHSNHITIDSSLSRLFKCMSLAYRGGKVVSPKWKNFKGLKLTVKDKIRLNNAIWRTWHIQYVMHRKKPSLIQFATPLEADLECDLHNRPEAVVMEGKYWKRRIETVVAEYKKWRAFFMEKLRLSEYPGLTWVSDIQNSPSSDHNLESHRRFEEQNATDFTDTLFSSLSNQPFQFPNPREIAMHATNSDMMQPGLLQLQPMMDDMDFDPLQDFFAPPKKSNTGFGTGLHHNDRIAEEGFISHGINQMIDASHIEPIQQSNEIAMQYAPHPQLKVTTHSDPIFSAFNITQYSGLNVDVAHATNINQHQTIDPTFKQYPSQNMGVPKQNNMGNNQSQQTMRYTSQEQPGFSKISQNNLPNNRIIYTQPQTSLQMEVLQTPAHHIGSTLVENNPNQYATIRPMQNINETYNQQQTVSNNTVQWMPSNNDPNISAMEQQQFVAELNNTAMSLQNQLKSGSSVTPTKVHGMDLLKHLLSTKPHGNGQSLPMTNAPVQTAKKPQYKRVANVVKDHPSSHHGNQAITPYVTPNKPEFKPQQSLSQPDVEIEFRKSGLNEMLAEQTTTDVATPLQDPIINRTNLISAEQKRRFNIKVGFTRLQSLIPGLTSQTVSKVSKATIMSKAAQYIKTMQNERLKMSEEIQGLKKEVDVLKSAISECQQKLPATGVPVARPPLDVAKSKFERWVRERTKRDWKFYLFGLVINPWFDSYQQMVSVTGSEDLCRSVLEWVDQKCSLPALRPNVVQSLQVLGTTTSILTNPANLRQQIEDRVNSDDNTRTRQPT</sequence>
<evidence type="ECO:0000313" key="11">
    <source>
        <dbReference type="Proteomes" id="UP000008144"/>
    </source>
</evidence>
<protein>
    <submittedName>
        <fullName evidence="9 10">Transcription factor protein</fullName>
    </submittedName>
</protein>
<evidence type="ECO:0000256" key="4">
    <source>
        <dbReference type="ARBA" id="ARBA00023125"/>
    </source>
</evidence>
<dbReference type="STRING" id="7719.ENSCINP00000034679"/>
<evidence type="ECO:0000256" key="2">
    <source>
        <dbReference type="ARBA" id="ARBA00022553"/>
    </source>
</evidence>
<dbReference type="CDD" id="cd21739">
    <property type="entry name" value="NES2-NLS_ChREBP-like"/>
    <property type="match status" value="1"/>
</dbReference>
<reference evidence="9" key="2">
    <citation type="journal article" date="2003" name="Dev. Genes Evol.">
        <title>Genomewide surveys of developmentally relevant genes in Ciona intestinalis.</title>
        <authorList>
            <person name="Satou Y."/>
            <person name="Satoh N."/>
        </authorList>
    </citation>
    <scope>NUCLEOTIDE SEQUENCE</scope>
</reference>
<dbReference type="PANTHER" id="PTHR15741:SF37">
    <property type="entry name" value="LD38259P"/>
    <property type="match status" value="1"/>
</dbReference>
<dbReference type="GeneID" id="778682"/>
<dbReference type="EMBL" id="AB210555">
    <property type="protein sequence ID" value="BAE06560.1"/>
    <property type="molecule type" value="mRNA"/>
</dbReference>
<keyword evidence="4" id="KW-0238">DNA-binding</keyword>
<evidence type="ECO:0000256" key="5">
    <source>
        <dbReference type="ARBA" id="ARBA00023163"/>
    </source>
</evidence>
<dbReference type="PANTHER" id="PTHR15741">
    <property type="entry name" value="BASIC HELIX-LOOP-HELIX ZIP TRANSCRIPTION FACTOR"/>
    <property type="match status" value="1"/>
</dbReference>
<evidence type="ECO:0000256" key="6">
    <source>
        <dbReference type="ARBA" id="ARBA00023242"/>
    </source>
</evidence>
<dbReference type="FunFam" id="4.10.280.10:FF:000028">
    <property type="entry name" value="MLX interacting protein like"/>
    <property type="match status" value="1"/>
</dbReference>
<organism evidence="9">
    <name type="scientific">Ciona intestinalis</name>
    <name type="common">Transparent sea squirt</name>
    <name type="synonym">Ascidia intestinalis</name>
    <dbReference type="NCBI Taxonomy" id="7719"/>
    <lineage>
        <taxon>Eukaryota</taxon>
        <taxon>Metazoa</taxon>
        <taxon>Chordata</taxon>
        <taxon>Tunicata</taxon>
        <taxon>Ascidiacea</taxon>
        <taxon>Phlebobranchia</taxon>
        <taxon>Cionidae</taxon>
        <taxon>Ciona</taxon>
    </lineage>
</organism>
<dbReference type="GeneTree" id="ENSGT00940000169382"/>
<name>Q4H367_CIOIN</name>
<reference evidence="11" key="1">
    <citation type="journal article" date="2002" name="Science">
        <title>The draft genome of Ciona intestinalis: insights into chordate and vertebrate origins.</title>
        <authorList>
            <person name="Dehal P."/>
            <person name="Satou Y."/>
            <person name="Campbell R.K."/>
            <person name="Chapman J."/>
            <person name="Degnan B."/>
            <person name="De Tomaso A."/>
            <person name="Davidson B."/>
            <person name="Di Gregorio A."/>
            <person name="Gelpke M."/>
            <person name="Goodstein D.M."/>
            <person name="Harafuji N."/>
            <person name="Hastings K.E."/>
            <person name="Ho I."/>
            <person name="Hotta K."/>
            <person name="Huang W."/>
            <person name="Kawashima T."/>
            <person name="Lemaire P."/>
            <person name="Martinez D."/>
            <person name="Meinertzhagen I.A."/>
            <person name="Necula S."/>
            <person name="Nonaka M."/>
            <person name="Putnam N."/>
            <person name="Rash S."/>
            <person name="Saiga H."/>
            <person name="Satake M."/>
            <person name="Terry A."/>
            <person name="Yamada L."/>
            <person name="Wang H.G."/>
            <person name="Awazu S."/>
            <person name="Azumi K."/>
            <person name="Boore J."/>
            <person name="Branno M."/>
            <person name="Chin-Bow S."/>
            <person name="DeSantis R."/>
            <person name="Doyle S."/>
            <person name="Francino P."/>
            <person name="Keys D.N."/>
            <person name="Haga S."/>
            <person name="Hayashi H."/>
            <person name="Hino K."/>
            <person name="Imai K.S."/>
            <person name="Inaba K."/>
            <person name="Kano S."/>
            <person name="Kobayashi K."/>
            <person name="Kobayashi M."/>
            <person name="Lee B.I."/>
            <person name="Makabe K.W."/>
            <person name="Manohar C."/>
            <person name="Matassi G."/>
            <person name="Medina M."/>
            <person name="Mochizuki Y."/>
            <person name="Mount S."/>
            <person name="Morishita T."/>
            <person name="Miura S."/>
            <person name="Nakayama A."/>
            <person name="Nishizaka S."/>
            <person name="Nomoto H."/>
            <person name="Ohta F."/>
            <person name="Oishi K."/>
            <person name="Rigoutsos I."/>
            <person name="Sano M."/>
            <person name="Sasaki A."/>
            <person name="Sasakura Y."/>
            <person name="Shoguchi E."/>
            <person name="Shin-i T."/>
            <person name="Spagnuolo A."/>
            <person name="Stainier D."/>
            <person name="Suzuki M.M."/>
            <person name="Tassy O."/>
            <person name="Takatori N."/>
            <person name="Tokuoka M."/>
            <person name="Yagi K."/>
            <person name="Yoshizaki F."/>
            <person name="Wada S."/>
            <person name="Zhang C."/>
            <person name="Hyatt P.D."/>
            <person name="Larimer F."/>
            <person name="Detter C."/>
            <person name="Doggett N."/>
            <person name="Glavina T."/>
            <person name="Hawkins T."/>
            <person name="Richardson P."/>
            <person name="Lucas S."/>
            <person name="Kohara Y."/>
            <person name="Levine M."/>
            <person name="Satoh N."/>
            <person name="Rokhsar D.S."/>
        </authorList>
    </citation>
    <scope>NUCLEOTIDE SEQUENCE [LARGE SCALE GENOMIC DNA]</scope>
</reference>
<evidence type="ECO:0000256" key="7">
    <source>
        <dbReference type="SAM" id="Coils"/>
    </source>
</evidence>
<dbReference type="GO" id="GO:0000978">
    <property type="term" value="F:RNA polymerase II cis-regulatory region sequence-specific DNA binding"/>
    <property type="evidence" value="ECO:0000318"/>
    <property type="project" value="GO_Central"/>
</dbReference>
<dbReference type="InterPro" id="IPR052207">
    <property type="entry name" value="Max-like/E-box_TFs"/>
</dbReference>
<dbReference type="KEGG" id="cin:778682"/>
<reference evidence="10" key="5">
    <citation type="journal article" date="2008" name="Genome Biol.">
        <title>Improved genome assembly and evidence-based global gene model set for the chordate Ciona intestinalis: new insight into intron and operon populations.</title>
        <authorList>
            <person name="Satou Y."/>
            <person name="Mineta K."/>
            <person name="Ogasawara M."/>
            <person name="Sasakura Y."/>
            <person name="Shoguchi E."/>
            <person name="Ueno K."/>
            <person name="Yamada L."/>
            <person name="Matsumoto J."/>
            <person name="Wasserscheid J."/>
            <person name="Dewar K."/>
            <person name="Wiley G.B."/>
            <person name="Macmil S.L."/>
            <person name="Roe B.A."/>
            <person name="Zeller R.W."/>
            <person name="Hastings K.E."/>
            <person name="Lemaire P."/>
            <person name="Lindquist E."/>
            <person name="Endo T."/>
            <person name="Hotta K."/>
            <person name="Inaba K."/>
        </authorList>
    </citation>
    <scope>NUCLEOTIDE SEQUENCE [LARGE SCALE GENOMIC DNA]</scope>
    <source>
        <strain evidence="10">wild type</strain>
    </source>
</reference>
<keyword evidence="7" id="KW-0175">Coiled coil</keyword>
<keyword evidence="11" id="KW-1185">Reference proteome</keyword>
<feature type="coiled-coil region" evidence="7">
    <location>
        <begin position="718"/>
        <end position="752"/>
    </location>
</feature>
<dbReference type="EMBL" id="EAAA01000705">
    <property type="status" value="NOT_ANNOTATED_CDS"/>
    <property type="molecule type" value="Genomic_DNA"/>
</dbReference>
<proteinExistence type="evidence at transcript level"/>
<dbReference type="CTD" id="6945"/>
<dbReference type="Pfam" id="PF00010">
    <property type="entry name" value="HLH"/>
    <property type="match status" value="1"/>
</dbReference>
<reference evidence="10" key="6">
    <citation type="submission" date="2025-05" db="UniProtKB">
        <authorList>
            <consortium name="Ensembl"/>
        </authorList>
    </citation>
    <scope>IDENTIFICATION</scope>
</reference>
<dbReference type="SUPFAM" id="SSF47459">
    <property type="entry name" value="HLH, helix-loop-helix DNA-binding domain"/>
    <property type="match status" value="1"/>
</dbReference>
<dbReference type="GO" id="GO:0006357">
    <property type="term" value="P:regulation of transcription by RNA polymerase II"/>
    <property type="evidence" value="ECO:0000318"/>
    <property type="project" value="GO_Central"/>
</dbReference>
<dbReference type="Ensembl" id="ENSCINT00000035583.1">
    <property type="protein sequence ID" value="ENSCINP00000034679.1"/>
    <property type="gene ID" value="ENSCING00000019532.1"/>
</dbReference>
<dbReference type="HOGENOM" id="CLU_007471_1_0_1"/>